<dbReference type="PRINTS" id="PR00260">
    <property type="entry name" value="CHEMTRNSDUCR"/>
</dbReference>
<evidence type="ECO:0000256" key="1">
    <source>
        <dbReference type="ARBA" id="ARBA00004236"/>
    </source>
</evidence>
<dbReference type="Pfam" id="PF00672">
    <property type="entry name" value="HAMP"/>
    <property type="match status" value="1"/>
</dbReference>
<dbReference type="Pfam" id="PF00015">
    <property type="entry name" value="MCPsignal"/>
    <property type="match status" value="1"/>
</dbReference>
<keyword evidence="7" id="KW-1133">Transmembrane helix</keyword>
<dbReference type="CDD" id="cd06225">
    <property type="entry name" value="HAMP"/>
    <property type="match status" value="1"/>
</dbReference>
<dbReference type="SMART" id="SM00304">
    <property type="entry name" value="HAMP"/>
    <property type="match status" value="1"/>
</dbReference>
<evidence type="ECO:0000313" key="10">
    <source>
        <dbReference type="EMBL" id="MFD1175401.1"/>
    </source>
</evidence>
<dbReference type="InterPro" id="IPR004089">
    <property type="entry name" value="MCPsignal_dom"/>
</dbReference>
<dbReference type="SMART" id="SM00283">
    <property type="entry name" value="MA"/>
    <property type="match status" value="1"/>
</dbReference>
<evidence type="ECO:0000256" key="3">
    <source>
        <dbReference type="ARBA" id="ARBA00023136"/>
    </source>
</evidence>
<feature type="transmembrane region" description="Helical" evidence="7">
    <location>
        <begin position="6"/>
        <end position="28"/>
    </location>
</feature>
<dbReference type="InterPro" id="IPR003660">
    <property type="entry name" value="HAMP_dom"/>
</dbReference>
<dbReference type="PANTHER" id="PTHR32089">
    <property type="entry name" value="METHYL-ACCEPTING CHEMOTAXIS PROTEIN MCPB"/>
    <property type="match status" value="1"/>
</dbReference>
<dbReference type="InterPro" id="IPR004090">
    <property type="entry name" value="Chemotax_Me-accpt_rcpt"/>
</dbReference>
<protein>
    <submittedName>
        <fullName evidence="10">Methyl-accepting chemotaxis protein</fullName>
    </submittedName>
</protein>
<name>A0ABW3RSJ6_9BACL</name>
<keyword evidence="11" id="KW-1185">Reference proteome</keyword>
<keyword evidence="2" id="KW-1003">Cell membrane</keyword>
<feature type="domain" description="HAMP" evidence="9">
    <location>
        <begin position="216"/>
        <end position="268"/>
    </location>
</feature>
<keyword evidence="7" id="KW-0812">Transmembrane</keyword>
<evidence type="ECO:0000256" key="2">
    <source>
        <dbReference type="ARBA" id="ARBA00022475"/>
    </source>
</evidence>
<gene>
    <name evidence="10" type="ORF">ACFQ3W_03690</name>
</gene>
<dbReference type="Gene3D" id="1.10.287.950">
    <property type="entry name" value="Methyl-accepting chemotaxis protein"/>
    <property type="match status" value="1"/>
</dbReference>
<dbReference type="Gene3D" id="6.10.340.10">
    <property type="match status" value="1"/>
</dbReference>
<dbReference type="PANTHER" id="PTHR32089:SF112">
    <property type="entry name" value="LYSOZYME-LIKE PROTEIN-RELATED"/>
    <property type="match status" value="1"/>
</dbReference>
<accession>A0ABW3RSJ6</accession>
<feature type="transmembrane region" description="Helical" evidence="7">
    <location>
        <begin position="196"/>
        <end position="214"/>
    </location>
</feature>
<comment type="subcellular location">
    <subcellularLocation>
        <location evidence="1">Cell membrane</location>
    </subcellularLocation>
</comment>
<evidence type="ECO:0000256" key="4">
    <source>
        <dbReference type="ARBA" id="ARBA00023224"/>
    </source>
</evidence>
<dbReference type="CDD" id="cd11386">
    <property type="entry name" value="MCP_signal"/>
    <property type="match status" value="1"/>
</dbReference>
<comment type="similarity">
    <text evidence="5">Belongs to the methyl-accepting chemotaxis (MCP) protein family.</text>
</comment>
<dbReference type="RefSeq" id="WP_379316725.1">
    <property type="nucleotide sequence ID" value="NZ_JBHTLM010000002.1"/>
</dbReference>
<feature type="domain" description="Methyl-accepting transducer" evidence="8">
    <location>
        <begin position="287"/>
        <end position="523"/>
    </location>
</feature>
<evidence type="ECO:0000313" key="11">
    <source>
        <dbReference type="Proteomes" id="UP001597262"/>
    </source>
</evidence>
<evidence type="ECO:0000256" key="6">
    <source>
        <dbReference type="PROSITE-ProRule" id="PRU00284"/>
    </source>
</evidence>
<dbReference type="EMBL" id="JBHTLM010000002">
    <property type="protein sequence ID" value="MFD1175401.1"/>
    <property type="molecule type" value="Genomic_DNA"/>
</dbReference>
<dbReference type="Proteomes" id="UP001597262">
    <property type="component" value="Unassembled WGS sequence"/>
</dbReference>
<proteinExistence type="inferred from homology"/>
<evidence type="ECO:0000259" key="8">
    <source>
        <dbReference type="PROSITE" id="PS50111"/>
    </source>
</evidence>
<keyword evidence="3 7" id="KW-0472">Membrane</keyword>
<sequence length="573" mass="63001">MKSLRLRITFVFSIIVLLSGTFLSYRVYTSSVNLISLSLGEQAKSIAESALRQIEIEKYQEITPEKGETEYYKELRQKLNQIREANNLKYLYTMQERRKDNGSEYIFIVDGMPLETKEGDFSPIGTVEENVDSMQLAAFSEGVTKIGALTEDDPYGALVSAYVPIKNASGAQIGIIGADFDASSVYDLMKENKRNTILMIAVILLISVIITYIFSRMIVSPVLRLTREVQKVQEGELRQWDGVVRKDEIGRLSEAFRKMVAVLREMILEVQSSVQDLRQSARVHAESTEASNVMSQRITAYLGQAAEAAENQVKCSEETVRTIGEVETEIQRVAASLSIAADAANEVTVAARNGNEFVQQAVHQMSSIQASGLEMAKDIQHLADQSSRVSQITLAIREISAQTHLLSLNAAIEAARAGEHGQGFAVVADQIRKLAAQSEESAVRISELIESILGSTDRVVRGVEAETKEIDLGRAIVEKAGGAFAQIVNEVQKVAGQVQEVSAVSQQIAAGAEQVLASADETDRLTRLTSEQFQGISKASEEQLAALQQISSSMEQLNRMSERLEHLISKFSL</sequence>
<evidence type="ECO:0000259" key="9">
    <source>
        <dbReference type="PROSITE" id="PS50885"/>
    </source>
</evidence>
<comment type="caution">
    <text evidence="10">The sequence shown here is derived from an EMBL/GenBank/DDBJ whole genome shotgun (WGS) entry which is preliminary data.</text>
</comment>
<dbReference type="PROSITE" id="PS50111">
    <property type="entry name" value="CHEMOTAXIS_TRANSDUC_2"/>
    <property type="match status" value="1"/>
</dbReference>
<dbReference type="PROSITE" id="PS50885">
    <property type="entry name" value="HAMP"/>
    <property type="match status" value="1"/>
</dbReference>
<dbReference type="SUPFAM" id="SSF58104">
    <property type="entry name" value="Methyl-accepting chemotaxis protein (MCP) signaling domain"/>
    <property type="match status" value="1"/>
</dbReference>
<reference evidence="11" key="1">
    <citation type="journal article" date="2019" name="Int. J. Syst. Evol. Microbiol.">
        <title>The Global Catalogue of Microorganisms (GCM) 10K type strain sequencing project: providing services to taxonomists for standard genome sequencing and annotation.</title>
        <authorList>
            <consortium name="The Broad Institute Genomics Platform"/>
            <consortium name="The Broad Institute Genome Sequencing Center for Infectious Disease"/>
            <person name="Wu L."/>
            <person name="Ma J."/>
        </authorList>
    </citation>
    <scope>NUCLEOTIDE SEQUENCE [LARGE SCALE GENOMIC DNA]</scope>
    <source>
        <strain evidence="11">CCUG 59189</strain>
    </source>
</reference>
<evidence type="ECO:0000256" key="7">
    <source>
        <dbReference type="SAM" id="Phobius"/>
    </source>
</evidence>
<evidence type="ECO:0000256" key="5">
    <source>
        <dbReference type="ARBA" id="ARBA00029447"/>
    </source>
</evidence>
<organism evidence="10 11">
    <name type="scientific">Paenibacillus puldeungensis</name>
    <dbReference type="NCBI Taxonomy" id="696536"/>
    <lineage>
        <taxon>Bacteria</taxon>
        <taxon>Bacillati</taxon>
        <taxon>Bacillota</taxon>
        <taxon>Bacilli</taxon>
        <taxon>Bacillales</taxon>
        <taxon>Paenibacillaceae</taxon>
        <taxon>Paenibacillus</taxon>
    </lineage>
</organism>
<keyword evidence="4 6" id="KW-0807">Transducer</keyword>